<evidence type="ECO:0000313" key="3">
    <source>
        <dbReference type="Proteomes" id="UP000091967"/>
    </source>
</evidence>
<comment type="caution">
    <text evidence="2">The sequence shown here is derived from an EMBL/GenBank/DDBJ whole genome shotgun (WGS) entry which is preliminary data.</text>
</comment>
<evidence type="ECO:0000256" key="1">
    <source>
        <dbReference type="SAM" id="MobiDB-lite"/>
    </source>
</evidence>
<feature type="compositionally biased region" description="Polar residues" evidence="1">
    <location>
        <begin position="183"/>
        <end position="200"/>
    </location>
</feature>
<protein>
    <submittedName>
        <fullName evidence="2">Uncharacterized protein</fullName>
    </submittedName>
</protein>
<organism evidence="2 3">
    <name type="scientific">Fusarium poae</name>
    <dbReference type="NCBI Taxonomy" id="36050"/>
    <lineage>
        <taxon>Eukaryota</taxon>
        <taxon>Fungi</taxon>
        <taxon>Dikarya</taxon>
        <taxon>Ascomycota</taxon>
        <taxon>Pezizomycotina</taxon>
        <taxon>Sordariomycetes</taxon>
        <taxon>Hypocreomycetidae</taxon>
        <taxon>Hypocreales</taxon>
        <taxon>Nectriaceae</taxon>
        <taxon>Fusarium</taxon>
    </lineage>
</organism>
<proteinExistence type="predicted"/>
<reference evidence="2 3" key="1">
    <citation type="submission" date="2016-06" db="EMBL/GenBank/DDBJ databases">
        <title>Living apart together: crosstalk between the core and supernumerary genomes in a fungal plant pathogen.</title>
        <authorList>
            <person name="Vanheule A."/>
            <person name="Audenaert K."/>
            <person name="Warris S."/>
            <person name="Van De Geest H."/>
            <person name="Schijlen E."/>
            <person name="Hofte M."/>
            <person name="De Saeger S."/>
            <person name="Haesaert G."/>
            <person name="Waalwijk C."/>
            <person name="Van Der Lee T."/>
        </authorList>
    </citation>
    <scope>NUCLEOTIDE SEQUENCE [LARGE SCALE GENOMIC DNA]</scope>
    <source>
        <strain evidence="2 3">2516</strain>
    </source>
</reference>
<feature type="compositionally biased region" description="Basic and acidic residues" evidence="1">
    <location>
        <begin position="173"/>
        <end position="182"/>
    </location>
</feature>
<name>A0A1B8ABA3_FUSPO</name>
<sequence>MSDLTPLAVTFELRFKRAWSLCYSDKREQAETEAAELLLEPRLGPFHQAGMHLLLAMSPNDYVDHALEAVRLYTAMETQELTDPEKGQLSKLVQDANNILNLARQDKTRIDREVQKMMASGLTLDELHDAQIDEMHKRLDAEEAPEGSPGGEGEDQDDASLIKDSQMTGTDSQRTDSQRTDSQRTGYQSGDSQTTVTYSRDVSVAESKLAVTGDLDDDEPLPDIVRYTKDV</sequence>
<dbReference type="EMBL" id="LYXU01000004">
    <property type="protein sequence ID" value="OBS17766.1"/>
    <property type="molecule type" value="Genomic_DNA"/>
</dbReference>
<feature type="region of interest" description="Disordered" evidence="1">
    <location>
        <begin position="140"/>
        <end position="231"/>
    </location>
</feature>
<accession>A0A1B8ABA3</accession>
<keyword evidence="3" id="KW-1185">Reference proteome</keyword>
<dbReference type="AlphaFoldDB" id="A0A1B8ABA3"/>
<evidence type="ECO:0000313" key="2">
    <source>
        <dbReference type="EMBL" id="OBS17766.1"/>
    </source>
</evidence>
<dbReference type="OMA" id="DYVHHAN"/>
<gene>
    <name evidence="2" type="ORF">FPOA_09498</name>
</gene>
<dbReference type="Proteomes" id="UP000091967">
    <property type="component" value="Unassembled WGS sequence"/>
</dbReference>
<feature type="compositionally biased region" description="Polar residues" evidence="1">
    <location>
        <begin position="163"/>
        <end position="172"/>
    </location>
</feature>